<evidence type="ECO:0000256" key="1">
    <source>
        <dbReference type="SAM" id="SignalP"/>
    </source>
</evidence>
<keyword evidence="1" id="KW-0732">Signal</keyword>
<dbReference type="EMBL" id="FQXM01000039">
    <property type="protein sequence ID" value="SHI04151.1"/>
    <property type="molecule type" value="Genomic_DNA"/>
</dbReference>
<accession>A0A1M5XWF1</accession>
<protein>
    <submittedName>
        <fullName evidence="3">Uncharacterized protein, contains FMN-binding domain</fullName>
    </submittedName>
</protein>
<dbReference type="GO" id="GO:0016020">
    <property type="term" value="C:membrane"/>
    <property type="evidence" value="ECO:0007669"/>
    <property type="project" value="InterPro"/>
</dbReference>
<dbReference type="SMART" id="SM00900">
    <property type="entry name" value="FMN_bind"/>
    <property type="match status" value="1"/>
</dbReference>
<dbReference type="PROSITE" id="PS51257">
    <property type="entry name" value="PROKAR_LIPOPROTEIN"/>
    <property type="match status" value="1"/>
</dbReference>
<dbReference type="STRING" id="1121316.SAMN02745207_03993"/>
<feature type="chain" id="PRO_5038574644" evidence="1">
    <location>
        <begin position="21"/>
        <end position="119"/>
    </location>
</feature>
<dbReference type="InterPro" id="IPR007329">
    <property type="entry name" value="FMN-bd"/>
</dbReference>
<dbReference type="OrthoDB" id="9806398at2"/>
<feature type="signal peptide" evidence="1">
    <location>
        <begin position="1"/>
        <end position="20"/>
    </location>
</feature>
<dbReference type="RefSeq" id="WP_073340799.1">
    <property type="nucleotide sequence ID" value="NZ_FQXM01000039.1"/>
</dbReference>
<proteinExistence type="predicted"/>
<organism evidence="3 4">
    <name type="scientific">Clostridium grantii DSM 8605</name>
    <dbReference type="NCBI Taxonomy" id="1121316"/>
    <lineage>
        <taxon>Bacteria</taxon>
        <taxon>Bacillati</taxon>
        <taxon>Bacillota</taxon>
        <taxon>Clostridia</taxon>
        <taxon>Eubacteriales</taxon>
        <taxon>Clostridiaceae</taxon>
        <taxon>Clostridium</taxon>
    </lineage>
</organism>
<evidence type="ECO:0000259" key="2">
    <source>
        <dbReference type="SMART" id="SM00900"/>
    </source>
</evidence>
<keyword evidence="4" id="KW-1185">Reference proteome</keyword>
<dbReference type="GO" id="GO:0010181">
    <property type="term" value="F:FMN binding"/>
    <property type="evidence" value="ECO:0007669"/>
    <property type="project" value="InterPro"/>
</dbReference>
<reference evidence="3 4" key="1">
    <citation type="submission" date="2016-11" db="EMBL/GenBank/DDBJ databases">
        <authorList>
            <person name="Jaros S."/>
            <person name="Januszkiewicz K."/>
            <person name="Wedrychowicz H."/>
        </authorList>
    </citation>
    <scope>NUCLEOTIDE SEQUENCE [LARGE SCALE GENOMIC DNA]</scope>
    <source>
        <strain evidence="3 4">DSM 8605</strain>
    </source>
</reference>
<dbReference type="AlphaFoldDB" id="A0A1M5XWF1"/>
<evidence type="ECO:0000313" key="3">
    <source>
        <dbReference type="EMBL" id="SHI04151.1"/>
    </source>
</evidence>
<dbReference type="Gene3D" id="3.90.1010.20">
    <property type="match status" value="1"/>
</dbReference>
<gene>
    <name evidence="3" type="ORF">SAMN02745207_03993</name>
</gene>
<evidence type="ECO:0000313" key="4">
    <source>
        <dbReference type="Proteomes" id="UP000184447"/>
    </source>
</evidence>
<dbReference type="Pfam" id="PF04205">
    <property type="entry name" value="FMN_bind"/>
    <property type="match status" value="1"/>
</dbReference>
<feature type="domain" description="FMN-binding" evidence="2">
    <location>
        <begin position="42"/>
        <end position="117"/>
    </location>
</feature>
<dbReference type="Proteomes" id="UP000184447">
    <property type="component" value="Unassembled WGS sequence"/>
</dbReference>
<name>A0A1M5XWF1_9CLOT</name>
<sequence length="119" mass="12884">MNKKVLIVATLLLSIFLSSCSTLKSQSQTFYVDGTYEGKGNGYGRGLNVSVNIKDGEINDIVIVSHNEVGKQYYEQAFEEIPRAIIETQNIHVDSISGATNTSNGIKEAVGNALEEASK</sequence>